<evidence type="ECO:0000313" key="3">
    <source>
        <dbReference type="Proteomes" id="UP001595712"/>
    </source>
</evidence>
<evidence type="ECO:0000313" key="2">
    <source>
        <dbReference type="EMBL" id="MFC3495011.1"/>
    </source>
</evidence>
<dbReference type="InterPro" id="IPR029063">
    <property type="entry name" value="SAM-dependent_MTases_sf"/>
</dbReference>
<dbReference type="InterPro" id="IPR041698">
    <property type="entry name" value="Methyltransf_25"/>
</dbReference>
<dbReference type="EMBL" id="JBHRWO010000021">
    <property type="protein sequence ID" value="MFC3495011.1"/>
    <property type="molecule type" value="Genomic_DNA"/>
</dbReference>
<dbReference type="RefSeq" id="WP_387979265.1">
    <property type="nucleotide sequence ID" value="NZ_JBHRWO010000021.1"/>
</dbReference>
<dbReference type="SUPFAM" id="SSF53335">
    <property type="entry name" value="S-adenosyl-L-methionine-dependent methyltransferases"/>
    <property type="match status" value="1"/>
</dbReference>
<dbReference type="Gene3D" id="3.40.50.150">
    <property type="entry name" value="Vaccinia Virus protein VP39"/>
    <property type="match status" value="1"/>
</dbReference>
<accession>A0ABV7Q649</accession>
<gene>
    <name evidence="2" type="ORF">ACFO8M_21205</name>
</gene>
<dbReference type="GO" id="GO:0032259">
    <property type="term" value="P:methylation"/>
    <property type="evidence" value="ECO:0007669"/>
    <property type="project" value="UniProtKB-KW"/>
</dbReference>
<keyword evidence="3" id="KW-1185">Reference proteome</keyword>
<dbReference type="Pfam" id="PF13649">
    <property type="entry name" value="Methyltransf_25"/>
    <property type="match status" value="1"/>
</dbReference>
<feature type="domain" description="Methyltransferase" evidence="1">
    <location>
        <begin position="46"/>
        <end position="138"/>
    </location>
</feature>
<keyword evidence="2" id="KW-0489">Methyltransferase</keyword>
<dbReference type="CDD" id="cd02440">
    <property type="entry name" value="AdoMet_MTases"/>
    <property type="match status" value="1"/>
</dbReference>
<organism evidence="2 3">
    <name type="scientific">Glycomyces rhizosphaerae</name>
    <dbReference type="NCBI Taxonomy" id="2054422"/>
    <lineage>
        <taxon>Bacteria</taxon>
        <taxon>Bacillati</taxon>
        <taxon>Actinomycetota</taxon>
        <taxon>Actinomycetes</taxon>
        <taxon>Glycomycetales</taxon>
        <taxon>Glycomycetaceae</taxon>
        <taxon>Glycomyces</taxon>
    </lineage>
</organism>
<dbReference type="Proteomes" id="UP001595712">
    <property type="component" value="Unassembled WGS sequence"/>
</dbReference>
<comment type="caution">
    <text evidence="2">The sequence shown here is derived from an EMBL/GenBank/DDBJ whole genome shotgun (WGS) entry which is preliminary data.</text>
</comment>
<sequence>MIELTDHFSGRSAATYDESSSEMFAPEKVDPVVDVLAELAGDGRALEFASGTGRIALPLAARDVPVSGIDLSPDMTAQLRAKPGGQDIDVTIGDIAATRVQGDFRVVYLVFNTIGNLTTQDAQVSCFENAAAHLEPGGCFVIESGLPDLRTLPPGQQAVPFAIGPGRFAFDLYDCATQQMSSNYITVNDDGTARQKSIPFRYTWPAELDLMARIAGMRLRDRWEDWKATPFTHESKNHISIWEKLG</sequence>
<keyword evidence="2" id="KW-0808">Transferase</keyword>
<protein>
    <submittedName>
        <fullName evidence="2">Class I SAM-dependent DNA methyltransferase</fullName>
    </submittedName>
</protein>
<evidence type="ECO:0000259" key="1">
    <source>
        <dbReference type="Pfam" id="PF13649"/>
    </source>
</evidence>
<proteinExistence type="predicted"/>
<name>A0ABV7Q649_9ACTN</name>
<dbReference type="GO" id="GO:0008168">
    <property type="term" value="F:methyltransferase activity"/>
    <property type="evidence" value="ECO:0007669"/>
    <property type="project" value="UniProtKB-KW"/>
</dbReference>
<reference evidence="3" key="1">
    <citation type="journal article" date="2019" name="Int. J. Syst. Evol. Microbiol.">
        <title>The Global Catalogue of Microorganisms (GCM) 10K type strain sequencing project: providing services to taxonomists for standard genome sequencing and annotation.</title>
        <authorList>
            <consortium name="The Broad Institute Genomics Platform"/>
            <consortium name="The Broad Institute Genome Sequencing Center for Infectious Disease"/>
            <person name="Wu L."/>
            <person name="Ma J."/>
        </authorList>
    </citation>
    <scope>NUCLEOTIDE SEQUENCE [LARGE SCALE GENOMIC DNA]</scope>
    <source>
        <strain evidence="3">CGMCC 4.7396</strain>
    </source>
</reference>